<feature type="domain" description="Antitoxin Xre/MbcA/ParS-like toxin-binding" evidence="1">
    <location>
        <begin position="95"/>
        <end position="143"/>
    </location>
</feature>
<dbReference type="KEGG" id="fae:FAES_3045"/>
<dbReference type="NCBIfam" id="TIGR02293">
    <property type="entry name" value="TAS_TIGR02293"/>
    <property type="match status" value="1"/>
</dbReference>
<gene>
    <name evidence="3" type="ORF">FAES_3045</name>
</gene>
<dbReference type="Pfam" id="PF20432">
    <property type="entry name" value="Xre-like-HTH"/>
    <property type="match status" value="1"/>
</dbReference>
<feature type="domain" description="Antitoxin Xre-like helix-turn-helix" evidence="2">
    <location>
        <begin position="27"/>
        <end position="86"/>
    </location>
</feature>
<dbReference type="HOGENOM" id="CLU_109353_4_0_10"/>
<dbReference type="InterPro" id="IPR046847">
    <property type="entry name" value="Xre-like_HTH"/>
</dbReference>
<dbReference type="PATRIC" id="fig|1166018.3.peg.4814"/>
<evidence type="ECO:0000313" key="3">
    <source>
        <dbReference type="EMBL" id="CCH01054.1"/>
    </source>
</evidence>
<dbReference type="AlphaFoldDB" id="I0KAA1"/>
<dbReference type="InterPro" id="IPR011979">
    <property type="entry name" value="Antitox_Xre"/>
</dbReference>
<accession>I0KAA1</accession>
<dbReference type="GO" id="GO:0003677">
    <property type="term" value="F:DNA binding"/>
    <property type="evidence" value="ECO:0007669"/>
    <property type="project" value="InterPro"/>
</dbReference>
<dbReference type="Pfam" id="PF09722">
    <property type="entry name" value="Xre_MbcA_ParS_C"/>
    <property type="match status" value="1"/>
</dbReference>
<reference evidence="3 4" key="1">
    <citation type="journal article" date="2012" name="J. Bacteriol.">
        <title>Genome Sequence of Fibrella aestuarina BUZ 2T, a Filamentous Marine Bacterium.</title>
        <authorList>
            <person name="Filippini M."/>
            <person name="Qi W."/>
            <person name="Blom J."/>
            <person name="Goesmann A."/>
            <person name="Smits T.H."/>
            <person name="Bagheri H.C."/>
        </authorList>
    </citation>
    <scope>NUCLEOTIDE SEQUENCE [LARGE SCALE GENOMIC DNA]</scope>
    <source>
        <strain evidence="4">BUZ 2T</strain>
    </source>
</reference>
<dbReference type="Proteomes" id="UP000011058">
    <property type="component" value="Chromosome"/>
</dbReference>
<sequence>MNVSVKRIVEGLGGSQYFKRPIRHEFDLMEVVKEGLPIESAAHLQRNFGLTNKQMSALLAISESTYQRRLRDKGTLTPDETEKAISLSEVYAKGVDVFRNEADFEEWLQMKIPALADQRPADLLNSMLGRRYVLDELNRILYGIFS</sequence>
<proteinExistence type="predicted"/>
<dbReference type="OrthoDB" id="5770459at2"/>
<dbReference type="InterPro" id="IPR024467">
    <property type="entry name" value="Xre/MbcA/ParS-like_toxin-bd"/>
</dbReference>
<dbReference type="STRING" id="1166018.FAES_3045"/>
<keyword evidence="4" id="KW-1185">Reference proteome</keyword>
<evidence type="ECO:0000259" key="1">
    <source>
        <dbReference type="Pfam" id="PF09722"/>
    </source>
</evidence>
<dbReference type="eggNOG" id="COG5642">
    <property type="taxonomic scope" value="Bacteria"/>
</dbReference>
<protein>
    <submittedName>
        <fullName evidence="3">Uncharacterized protein</fullName>
    </submittedName>
</protein>
<evidence type="ECO:0000313" key="4">
    <source>
        <dbReference type="Proteomes" id="UP000011058"/>
    </source>
</evidence>
<organism evidence="3 4">
    <name type="scientific">Fibrella aestuarina BUZ 2</name>
    <dbReference type="NCBI Taxonomy" id="1166018"/>
    <lineage>
        <taxon>Bacteria</taxon>
        <taxon>Pseudomonadati</taxon>
        <taxon>Bacteroidota</taxon>
        <taxon>Cytophagia</taxon>
        <taxon>Cytophagales</taxon>
        <taxon>Spirosomataceae</taxon>
        <taxon>Fibrella</taxon>
    </lineage>
</organism>
<evidence type="ECO:0000259" key="2">
    <source>
        <dbReference type="Pfam" id="PF20432"/>
    </source>
</evidence>
<dbReference type="RefSeq" id="WP_015332153.1">
    <property type="nucleotide sequence ID" value="NC_020054.1"/>
</dbReference>
<name>I0KAA1_9BACT</name>
<dbReference type="EMBL" id="HE796683">
    <property type="protein sequence ID" value="CCH01054.1"/>
    <property type="molecule type" value="Genomic_DNA"/>
</dbReference>